<dbReference type="InterPro" id="IPR029058">
    <property type="entry name" value="AB_hydrolase_fold"/>
</dbReference>
<dbReference type="OrthoDB" id="433474at2759"/>
<comment type="caution">
    <text evidence="3">The sequence shown here is derived from an EMBL/GenBank/DDBJ whole genome shotgun (WGS) entry which is preliminary data.</text>
</comment>
<dbReference type="Proteomes" id="UP000236664">
    <property type="component" value="Unassembled WGS sequence"/>
</dbReference>
<feature type="domain" description="BD-FAE-like" evidence="2">
    <location>
        <begin position="51"/>
        <end position="172"/>
    </location>
</feature>
<reference evidence="3 4" key="1">
    <citation type="submission" date="2017-06" db="EMBL/GenBank/DDBJ databases">
        <title>Genome of Fusarium nygamai isolate CS10214.</title>
        <authorList>
            <person name="Gardiner D.M."/>
            <person name="Obanor F."/>
            <person name="Kazan K."/>
        </authorList>
    </citation>
    <scope>NUCLEOTIDE SEQUENCE [LARGE SCALE GENOMIC DNA]</scope>
    <source>
        <strain evidence="3 4">CS10214</strain>
    </source>
</reference>
<protein>
    <recommendedName>
        <fullName evidence="2">BD-FAE-like domain-containing protein</fullName>
    </recommendedName>
</protein>
<gene>
    <name evidence="3" type="ORF">FNYG_03794</name>
</gene>
<dbReference type="SUPFAM" id="SSF53474">
    <property type="entry name" value="alpha/beta-Hydrolases"/>
    <property type="match status" value="1"/>
</dbReference>
<evidence type="ECO:0000259" key="2">
    <source>
        <dbReference type="Pfam" id="PF20434"/>
    </source>
</evidence>
<dbReference type="PANTHER" id="PTHR48081:SF33">
    <property type="entry name" value="KYNURENINE FORMAMIDASE"/>
    <property type="match status" value="1"/>
</dbReference>
<dbReference type="InterPro" id="IPR049492">
    <property type="entry name" value="BD-FAE-like_dom"/>
</dbReference>
<evidence type="ECO:0000313" key="3">
    <source>
        <dbReference type="EMBL" id="PNP82916.1"/>
    </source>
</evidence>
<dbReference type="AlphaFoldDB" id="A0A2K0WKW3"/>
<keyword evidence="1" id="KW-0378">Hydrolase</keyword>
<name>A0A2K0WKW3_GIBNY</name>
<evidence type="ECO:0000313" key="4">
    <source>
        <dbReference type="Proteomes" id="UP000236664"/>
    </source>
</evidence>
<dbReference type="InterPro" id="IPR050300">
    <property type="entry name" value="GDXG_lipolytic_enzyme"/>
</dbReference>
<proteinExistence type="predicted"/>
<organism evidence="3 4">
    <name type="scientific">Gibberella nygamai</name>
    <name type="common">Bean root rot disease fungus</name>
    <name type="synonym">Fusarium nygamai</name>
    <dbReference type="NCBI Taxonomy" id="42673"/>
    <lineage>
        <taxon>Eukaryota</taxon>
        <taxon>Fungi</taxon>
        <taxon>Dikarya</taxon>
        <taxon>Ascomycota</taxon>
        <taxon>Pezizomycotina</taxon>
        <taxon>Sordariomycetes</taxon>
        <taxon>Hypocreomycetidae</taxon>
        <taxon>Hypocreales</taxon>
        <taxon>Nectriaceae</taxon>
        <taxon>Fusarium</taxon>
        <taxon>Fusarium fujikuroi species complex</taxon>
    </lineage>
</organism>
<dbReference type="PANTHER" id="PTHR48081">
    <property type="entry name" value="AB HYDROLASE SUPERFAMILY PROTEIN C4A8.06C"/>
    <property type="match status" value="1"/>
</dbReference>
<dbReference type="EMBL" id="MTQA01000055">
    <property type="protein sequence ID" value="PNP82916.1"/>
    <property type="molecule type" value="Genomic_DNA"/>
</dbReference>
<evidence type="ECO:0000256" key="1">
    <source>
        <dbReference type="ARBA" id="ARBA00022801"/>
    </source>
</evidence>
<sequence>MDQLTSVPSSIAESIEPTLKIYLPLLNKNSTAIKSTLRRTFSYGLNPRNNLDIYYPVNNPTGAGCPVFIYTYGGGFTRGDRASEDHLLYRNIRHFFAEKCGFVTVIPDYRLVPEARFPSGGQDIEMVVKWLIDNNDKIGQPRPLFMMGNSAGAVHLCTFVMHPSFTELRSKITSNTDTFPLRLNAAVFCSMPTSFRNPRPYRAPVLAKYYGETIEQDCPLGLLEACNKNKNVSDAAPGVQFLLMYGSLDPEDEILECNKEFIALWRSGKVSSGVELEVQIMEGHNHISPPPALGTNISREEVWGFNVAGLCNAAAQSRGEV</sequence>
<keyword evidence="4" id="KW-1185">Reference proteome</keyword>
<accession>A0A2K0WKW3</accession>
<dbReference type="Pfam" id="PF20434">
    <property type="entry name" value="BD-FAE"/>
    <property type="match status" value="1"/>
</dbReference>
<dbReference type="Gene3D" id="3.40.50.1820">
    <property type="entry name" value="alpha/beta hydrolase"/>
    <property type="match status" value="1"/>
</dbReference>
<dbReference type="STRING" id="42673.A0A2K0WKW3"/>
<dbReference type="GO" id="GO:0016787">
    <property type="term" value="F:hydrolase activity"/>
    <property type="evidence" value="ECO:0007669"/>
    <property type="project" value="UniProtKB-KW"/>
</dbReference>